<accession>A0A7J6PND1</accession>
<evidence type="ECO:0000259" key="2">
    <source>
        <dbReference type="Pfam" id="PF07786"/>
    </source>
</evidence>
<feature type="domain" description="Heparan-alpha-glucosaminide N-acetyltransferase catalytic" evidence="2">
    <location>
        <begin position="79"/>
        <end position="302"/>
    </location>
</feature>
<feature type="transmembrane region" description="Helical" evidence="1">
    <location>
        <begin position="149"/>
        <end position="168"/>
    </location>
</feature>
<dbReference type="InterPro" id="IPR012429">
    <property type="entry name" value="HGSNAT_cat"/>
</dbReference>
<proteinExistence type="predicted"/>
<reference evidence="3 4" key="1">
    <citation type="submission" date="2020-04" db="EMBL/GenBank/DDBJ databases">
        <title>Perkinsus olseni comparative genomics.</title>
        <authorList>
            <person name="Bogema D.R."/>
        </authorList>
    </citation>
    <scope>NUCLEOTIDE SEQUENCE [LARGE SCALE GENOMIC DNA]</scope>
    <source>
        <strain evidence="3">00978-12</strain>
    </source>
</reference>
<evidence type="ECO:0000256" key="1">
    <source>
        <dbReference type="SAM" id="Phobius"/>
    </source>
</evidence>
<evidence type="ECO:0000313" key="4">
    <source>
        <dbReference type="Proteomes" id="UP000541610"/>
    </source>
</evidence>
<dbReference type="OrthoDB" id="438607at2759"/>
<feature type="transmembrane region" description="Helical" evidence="1">
    <location>
        <begin position="216"/>
        <end position="236"/>
    </location>
</feature>
<name>A0A7J6PND1_PEROL</name>
<sequence length="315" mass="35724">MSTPTNSLSSDLGVLMIAGCTMTASLSLVHWLSIDERARFKRAWTDYEQVRIPARDGMEEEMSVLGEEDSKRRRGPKPRAPFIDFLRGLSLAFIVSFHFMWDLREFHFLPHAPPLDKAGGLPIRNYLFFIVYFAISFTSFILACLYSPYLGYAVYAPVVTYCIYSMWWESQVSGVCLIMICLGMSQALWVYFGAVHCLCLNSLLTVPFARRPQAALLGFLFIQSYTMAFGACPLEVPLDWPTLDVMPWFHNFGYCLLGVWLYSKGLHKLASISGIPGTRVYLEDTVLTTFGRHSLIIYLLHQGLLFPIVYGVSLL</sequence>
<organism evidence="3 4">
    <name type="scientific">Perkinsus olseni</name>
    <name type="common">Perkinsus atlanticus</name>
    <dbReference type="NCBI Taxonomy" id="32597"/>
    <lineage>
        <taxon>Eukaryota</taxon>
        <taxon>Sar</taxon>
        <taxon>Alveolata</taxon>
        <taxon>Perkinsozoa</taxon>
        <taxon>Perkinsea</taxon>
        <taxon>Perkinsida</taxon>
        <taxon>Perkinsidae</taxon>
        <taxon>Perkinsus</taxon>
    </lineage>
</organism>
<feature type="transmembrane region" description="Helical" evidence="1">
    <location>
        <begin position="121"/>
        <end position="142"/>
    </location>
</feature>
<keyword evidence="1" id="KW-0472">Membrane</keyword>
<gene>
    <name evidence="3" type="ORF">FOZ60_000011</name>
</gene>
<keyword evidence="1" id="KW-1133">Transmembrane helix</keyword>
<dbReference type="EMBL" id="JABANP010000001">
    <property type="protein sequence ID" value="KAF4697659.1"/>
    <property type="molecule type" value="Genomic_DNA"/>
</dbReference>
<comment type="caution">
    <text evidence="3">The sequence shown here is derived from an EMBL/GenBank/DDBJ whole genome shotgun (WGS) entry which is preliminary data.</text>
</comment>
<feature type="transmembrane region" description="Helical" evidence="1">
    <location>
        <begin position="188"/>
        <end position="209"/>
    </location>
</feature>
<feature type="transmembrane region" description="Helical" evidence="1">
    <location>
        <begin position="295"/>
        <end position="313"/>
    </location>
</feature>
<dbReference type="Pfam" id="PF07786">
    <property type="entry name" value="HGSNAT_cat"/>
    <property type="match status" value="1"/>
</dbReference>
<keyword evidence="1" id="KW-0812">Transmembrane</keyword>
<feature type="transmembrane region" description="Helical" evidence="1">
    <location>
        <begin position="12"/>
        <end position="32"/>
    </location>
</feature>
<feature type="transmembrane region" description="Helical" evidence="1">
    <location>
        <begin position="82"/>
        <end position="101"/>
    </location>
</feature>
<dbReference type="Proteomes" id="UP000541610">
    <property type="component" value="Unassembled WGS sequence"/>
</dbReference>
<evidence type="ECO:0000313" key="3">
    <source>
        <dbReference type="EMBL" id="KAF4697659.1"/>
    </source>
</evidence>
<protein>
    <recommendedName>
        <fullName evidence="2">Heparan-alpha-glucosaminide N-acetyltransferase catalytic domain-containing protein</fullName>
    </recommendedName>
</protein>
<dbReference type="AlphaFoldDB" id="A0A7J6PND1"/>